<evidence type="ECO:0000256" key="2">
    <source>
        <dbReference type="SAM" id="MobiDB-lite"/>
    </source>
</evidence>
<feature type="compositionally biased region" description="Basic and acidic residues" evidence="2">
    <location>
        <begin position="78"/>
        <end position="91"/>
    </location>
</feature>
<dbReference type="InterPro" id="IPR001199">
    <property type="entry name" value="Cyt_B5-like_heme/steroid-bd"/>
</dbReference>
<dbReference type="EMBL" id="KV453856">
    <property type="protein sequence ID" value="ODV84612.1"/>
    <property type="molecule type" value="Genomic_DNA"/>
</dbReference>
<protein>
    <recommendedName>
        <fullName evidence="4">Cytochrome b5 heme-binding domain-containing protein</fullName>
    </recommendedName>
</protein>
<dbReference type="STRING" id="983967.A0A1E4SYS5"/>
<feature type="transmembrane region" description="Helical" evidence="3">
    <location>
        <begin position="46"/>
        <end position="65"/>
    </location>
</feature>
<feature type="transmembrane region" description="Helical" evidence="3">
    <location>
        <begin position="21"/>
        <end position="40"/>
    </location>
</feature>
<feature type="domain" description="Cytochrome b5 heme-binding" evidence="4">
    <location>
        <begin position="131"/>
        <end position="230"/>
    </location>
</feature>
<evidence type="ECO:0000313" key="6">
    <source>
        <dbReference type="Proteomes" id="UP000094801"/>
    </source>
</evidence>
<dbReference type="SUPFAM" id="SSF55856">
    <property type="entry name" value="Cytochrome b5-like heme/steroid binding domain"/>
    <property type="match status" value="1"/>
</dbReference>
<reference evidence="6" key="1">
    <citation type="submission" date="2016-04" db="EMBL/GenBank/DDBJ databases">
        <title>Comparative genomics of biotechnologically important yeasts.</title>
        <authorList>
            <consortium name="DOE Joint Genome Institute"/>
            <person name="Riley R."/>
            <person name="Haridas S."/>
            <person name="Wolfe K.H."/>
            <person name="Lopes M.R."/>
            <person name="Hittinger C.T."/>
            <person name="Goker M."/>
            <person name="Salamov A."/>
            <person name="Wisecaver J."/>
            <person name="Long T.M."/>
            <person name="Aerts A.L."/>
            <person name="Barry K."/>
            <person name="Choi C."/>
            <person name="Clum A."/>
            <person name="Coughlan A.Y."/>
            <person name="Deshpande S."/>
            <person name="Douglass A.P."/>
            <person name="Hanson S.J."/>
            <person name="Klenk H.-P."/>
            <person name="Labutti K."/>
            <person name="Lapidus A."/>
            <person name="Lindquist E."/>
            <person name="Lipzen A."/>
            <person name="Meier-Kolthoff J.P."/>
            <person name="Ohm R.A."/>
            <person name="Otillar R.P."/>
            <person name="Pangilinan J."/>
            <person name="Peng Y."/>
            <person name="Rokas A."/>
            <person name="Rosa C.A."/>
            <person name="Scheuner C."/>
            <person name="Sibirny A.A."/>
            <person name="Slot J.C."/>
            <person name="Stielow J.B."/>
            <person name="Sun H."/>
            <person name="Kurtzman C.P."/>
            <person name="Blackwell M."/>
            <person name="Grigoriev I.V."/>
            <person name="Jeffries T.W."/>
        </authorList>
    </citation>
    <scope>NUCLEOTIDE SEQUENCE [LARGE SCALE GENOMIC DNA]</scope>
    <source>
        <strain evidence="6">NRRL YB-2248</strain>
    </source>
</reference>
<feature type="compositionally biased region" description="Polar residues" evidence="2">
    <location>
        <begin position="254"/>
        <end position="271"/>
    </location>
</feature>
<dbReference type="InterPro" id="IPR013945">
    <property type="entry name" value="Pkr1"/>
</dbReference>
<dbReference type="InterPro" id="IPR036400">
    <property type="entry name" value="Cyt_B5-like_heme/steroid_sf"/>
</dbReference>
<feature type="region of interest" description="Disordered" evidence="2">
    <location>
        <begin position="78"/>
        <end position="109"/>
    </location>
</feature>
<feature type="region of interest" description="Disordered" evidence="2">
    <location>
        <begin position="245"/>
        <end position="271"/>
    </location>
</feature>
<evidence type="ECO:0000256" key="3">
    <source>
        <dbReference type="SAM" id="Phobius"/>
    </source>
</evidence>
<dbReference type="GO" id="GO:0020037">
    <property type="term" value="F:heme binding"/>
    <property type="evidence" value="ECO:0007669"/>
    <property type="project" value="UniProtKB-ARBA"/>
</dbReference>
<dbReference type="PANTHER" id="PTHR10281">
    <property type="entry name" value="MEMBRANE-ASSOCIATED PROGESTERONE RECEPTOR COMPONENT-RELATED"/>
    <property type="match status" value="1"/>
</dbReference>
<dbReference type="FunFam" id="3.10.120.10:FF:000003">
    <property type="entry name" value="membrane-associated progesterone receptor component 1"/>
    <property type="match status" value="1"/>
</dbReference>
<dbReference type="GO" id="GO:0005783">
    <property type="term" value="C:endoplasmic reticulum"/>
    <property type="evidence" value="ECO:0007669"/>
    <property type="project" value="TreeGrafter"/>
</dbReference>
<dbReference type="OrthoDB" id="899at2759"/>
<name>A0A1E4SYS5_9ASCO</name>
<dbReference type="SMART" id="SM01117">
    <property type="entry name" value="Cyt-b5"/>
    <property type="match status" value="1"/>
</dbReference>
<dbReference type="InterPro" id="IPR050577">
    <property type="entry name" value="MAPR/NEUFC/NENF-like"/>
</dbReference>
<keyword evidence="3" id="KW-1133">Transmembrane helix</keyword>
<gene>
    <name evidence="5" type="ORF">CANARDRAFT_235893</name>
</gene>
<sequence length="271" mass="30420">MFITDLWESVFQPGLTPALKTATHGSFVCLIISLSTMIYISGSIHFVNLLIIALLLWATVTWFIAELNREQAKLKSNEELAKEGEKEESKKTMGNNITQTVDGDDVPKNGVKKKFMPKKEIHINPPKYDPITLQELSKYDGIQTPKIYIAIKSTVFDVTRNSASYAPDKSYHAFVGRDASRALGKSSLKPEDTDSSISWDYSVLNFKQLKVLNDWYTFFENRYDIVGVVTDLPATLPSVESLMVEKEEKEKTANDNATESTSSTNGWCTIV</sequence>
<organism evidence="5 6">
    <name type="scientific">[Candida] arabinofermentans NRRL YB-2248</name>
    <dbReference type="NCBI Taxonomy" id="983967"/>
    <lineage>
        <taxon>Eukaryota</taxon>
        <taxon>Fungi</taxon>
        <taxon>Dikarya</taxon>
        <taxon>Ascomycota</taxon>
        <taxon>Saccharomycotina</taxon>
        <taxon>Pichiomycetes</taxon>
        <taxon>Pichiales</taxon>
        <taxon>Pichiaceae</taxon>
        <taxon>Ogataea</taxon>
        <taxon>Ogataea/Candida clade</taxon>
    </lineage>
</organism>
<keyword evidence="6" id="KW-1185">Reference proteome</keyword>
<evidence type="ECO:0000259" key="4">
    <source>
        <dbReference type="SMART" id="SM01117"/>
    </source>
</evidence>
<keyword evidence="3" id="KW-0812">Transmembrane</keyword>
<evidence type="ECO:0000313" key="5">
    <source>
        <dbReference type="EMBL" id="ODV84612.1"/>
    </source>
</evidence>
<dbReference type="Proteomes" id="UP000094801">
    <property type="component" value="Unassembled WGS sequence"/>
</dbReference>
<dbReference type="Pfam" id="PF00173">
    <property type="entry name" value="Cyt-b5"/>
    <property type="match status" value="1"/>
</dbReference>
<dbReference type="Gene3D" id="3.10.120.10">
    <property type="entry name" value="Cytochrome b5-like heme/steroid binding domain"/>
    <property type="match status" value="1"/>
</dbReference>
<keyword evidence="3" id="KW-0472">Membrane</keyword>
<comment type="similarity">
    <text evidence="1">Belongs to the cytochrome b5 family. MAPR subfamily.</text>
</comment>
<dbReference type="AlphaFoldDB" id="A0A1E4SYS5"/>
<dbReference type="GO" id="GO:0016020">
    <property type="term" value="C:membrane"/>
    <property type="evidence" value="ECO:0007669"/>
    <property type="project" value="TreeGrafter"/>
</dbReference>
<dbReference type="GO" id="GO:0070072">
    <property type="term" value="P:vacuolar proton-transporting V-type ATPase complex assembly"/>
    <property type="evidence" value="ECO:0007669"/>
    <property type="project" value="InterPro"/>
</dbReference>
<evidence type="ECO:0000256" key="1">
    <source>
        <dbReference type="ARBA" id="ARBA00038357"/>
    </source>
</evidence>
<proteinExistence type="inferred from homology"/>
<feature type="compositionally biased region" description="Polar residues" evidence="2">
    <location>
        <begin position="92"/>
        <end position="101"/>
    </location>
</feature>
<dbReference type="PANTHER" id="PTHR10281:SF115">
    <property type="entry name" value="BINDING PROTEIN, PUTATIVE (AFU_ORTHOLOGUE AFUA_4G06240)-RELATED"/>
    <property type="match status" value="1"/>
</dbReference>
<accession>A0A1E4SYS5</accession>
<dbReference type="Pfam" id="PF08636">
    <property type="entry name" value="Pkr1"/>
    <property type="match status" value="1"/>
</dbReference>